<gene>
    <name evidence="3" type="ORF">V6256_07805</name>
</gene>
<proteinExistence type="predicted"/>
<dbReference type="SFLD" id="SFLDS00019">
    <property type="entry name" value="Glutathione_Transferase_(cytos"/>
    <property type="match status" value="1"/>
</dbReference>
<dbReference type="InterPro" id="IPR010987">
    <property type="entry name" value="Glutathione-S-Trfase_C-like"/>
</dbReference>
<evidence type="ECO:0000313" key="3">
    <source>
        <dbReference type="EMBL" id="MEL0629510.1"/>
    </source>
</evidence>
<reference evidence="3 4" key="1">
    <citation type="submission" date="2024-02" db="EMBL/GenBank/DDBJ databases">
        <title>Bacteria isolated from the canopy kelp, Nereocystis luetkeana.</title>
        <authorList>
            <person name="Pfister C.A."/>
            <person name="Younker I.T."/>
            <person name="Light S.H."/>
        </authorList>
    </citation>
    <scope>NUCLEOTIDE SEQUENCE [LARGE SCALE GENOMIC DNA]</scope>
    <source>
        <strain evidence="3 4">TI.1.05</strain>
    </source>
</reference>
<accession>A0ABU9GQC4</accession>
<dbReference type="SUPFAM" id="SSF52833">
    <property type="entry name" value="Thioredoxin-like"/>
    <property type="match status" value="1"/>
</dbReference>
<dbReference type="PROSITE" id="PS50404">
    <property type="entry name" value="GST_NTER"/>
    <property type="match status" value="1"/>
</dbReference>
<sequence length="211" mass="25137">MQPTLYSFRRCPYAMRARLAIAVSEQNVLLKEIVLKHKPEELLAISPNKTIPVLACDDQVIDESLEIMVWALSKNDPKQWLQAPLMEMLSLIDLNDFEFKGWLDKYKYADRHPEYQQSYYREEAEEFLMQLETRLQQNRYLFSEHISLADMAIFPFIRQFSMVEPAWFEQSNYPMVKQWLSELINSDLFISCMKKYPIWLESGEAFLFPNK</sequence>
<dbReference type="Pfam" id="PF13417">
    <property type="entry name" value="GST_N_3"/>
    <property type="match status" value="1"/>
</dbReference>
<dbReference type="InterPro" id="IPR050983">
    <property type="entry name" value="GST_Omega/HSP26"/>
</dbReference>
<dbReference type="Pfam" id="PF13410">
    <property type="entry name" value="GST_C_2"/>
    <property type="match status" value="1"/>
</dbReference>
<dbReference type="Proteomes" id="UP001369082">
    <property type="component" value="Unassembled WGS sequence"/>
</dbReference>
<dbReference type="PROSITE" id="PS50405">
    <property type="entry name" value="GST_CTER"/>
    <property type="match status" value="1"/>
</dbReference>
<dbReference type="PANTHER" id="PTHR43968:SF6">
    <property type="entry name" value="GLUTATHIONE S-TRANSFERASE OMEGA"/>
    <property type="match status" value="1"/>
</dbReference>
<dbReference type="InterPro" id="IPR036282">
    <property type="entry name" value="Glutathione-S-Trfase_C_sf"/>
</dbReference>
<protein>
    <submittedName>
        <fullName evidence="3">Glutathione S-transferase</fullName>
    </submittedName>
</protein>
<keyword evidence="4" id="KW-1185">Reference proteome</keyword>
<dbReference type="Gene3D" id="3.40.30.10">
    <property type="entry name" value="Glutaredoxin"/>
    <property type="match status" value="1"/>
</dbReference>
<comment type="caution">
    <text evidence="3">The sequence shown here is derived from an EMBL/GenBank/DDBJ whole genome shotgun (WGS) entry which is preliminary data.</text>
</comment>
<feature type="domain" description="GST C-terminal" evidence="2">
    <location>
        <begin position="76"/>
        <end position="211"/>
    </location>
</feature>
<dbReference type="RefSeq" id="WP_341597528.1">
    <property type="nucleotide sequence ID" value="NZ_JBAKAZ010000023.1"/>
</dbReference>
<evidence type="ECO:0000259" key="1">
    <source>
        <dbReference type="PROSITE" id="PS50404"/>
    </source>
</evidence>
<dbReference type="PANTHER" id="PTHR43968">
    <property type="match status" value="1"/>
</dbReference>
<feature type="domain" description="GST N-terminal" evidence="1">
    <location>
        <begin position="1"/>
        <end position="79"/>
    </location>
</feature>
<dbReference type="InterPro" id="IPR004045">
    <property type="entry name" value="Glutathione_S-Trfase_N"/>
</dbReference>
<evidence type="ECO:0000259" key="2">
    <source>
        <dbReference type="PROSITE" id="PS50405"/>
    </source>
</evidence>
<dbReference type="InterPro" id="IPR036249">
    <property type="entry name" value="Thioredoxin-like_sf"/>
</dbReference>
<dbReference type="SUPFAM" id="SSF47616">
    <property type="entry name" value="GST C-terminal domain-like"/>
    <property type="match status" value="1"/>
</dbReference>
<dbReference type="Gene3D" id="1.20.1050.10">
    <property type="match status" value="1"/>
</dbReference>
<name>A0ABU9GQC4_9GAMM</name>
<organism evidence="3 4">
    <name type="scientific">Psychromonas aquatilis</name>
    <dbReference type="NCBI Taxonomy" id="2005072"/>
    <lineage>
        <taxon>Bacteria</taxon>
        <taxon>Pseudomonadati</taxon>
        <taxon>Pseudomonadota</taxon>
        <taxon>Gammaproteobacteria</taxon>
        <taxon>Alteromonadales</taxon>
        <taxon>Psychromonadaceae</taxon>
        <taxon>Psychromonas</taxon>
    </lineage>
</organism>
<dbReference type="EMBL" id="JBAKAZ010000023">
    <property type="protein sequence ID" value="MEL0629510.1"/>
    <property type="molecule type" value="Genomic_DNA"/>
</dbReference>
<evidence type="ECO:0000313" key="4">
    <source>
        <dbReference type="Proteomes" id="UP001369082"/>
    </source>
</evidence>
<dbReference type="InterPro" id="IPR040079">
    <property type="entry name" value="Glutathione_S-Trfase"/>
</dbReference>
<dbReference type="CDD" id="cd03196">
    <property type="entry name" value="GST_C_5"/>
    <property type="match status" value="1"/>
</dbReference>